<dbReference type="RefSeq" id="WP_038371781.1">
    <property type="nucleotide sequence ID" value="NZ_KK069991.1"/>
</dbReference>
<dbReference type="InterPro" id="IPR006076">
    <property type="entry name" value="FAD-dep_OxRdtase"/>
</dbReference>
<comment type="caution">
    <text evidence="3">The sequence shown here is derived from an EMBL/GenBank/DDBJ whole genome shotgun (WGS) entry which is preliminary data.</text>
</comment>
<dbReference type="OrthoDB" id="4775411at2"/>
<reference evidence="3 4" key="1">
    <citation type="submission" date="2014-02" db="EMBL/GenBank/DDBJ databases">
        <title>Genome sequence of Brachybacterium phenoliresistens strain W13A50.</title>
        <authorList>
            <person name="Wang X."/>
        </authorList>
    </citation>
    <scope>NUCLEOTIDE SEQUENCE [LARGE SCALE GENOMIC DNA]</scope>
    <source>
        <strain evidence="3 4">W13A50</strain>
    </source>
</reference>
<dbReference type="HOGENOM" id="CLU_007884_4_0_11"/>
<name>Z9JTK3_9MICO</name>
<dbReference type="Pfam" id="PF01266">
    <property type="entry name" value="DAO"/>
    <property type="match status" value="1"/>
</dbReference>
<dbReference type="GO" id="GO:0016491">
    <property type="term" value="F:oxidoreductase activity"/>
    <property type="evidence" value="ECO:0007669"/>
    <property type="project" value="UniProtKB-KW"/>
</dbReference>
<keyword evidence="4" id="KW-1185">Reference proteome</keyword>
<feature type="domain" description="FAD dependent oxidoreductase" evidence="2">
    <location>
        <begin position="8"/>
        <end position="352"/>
    </location>
</feature>
<dbReference type="PANTHER" id="PTHR13847:SF289">
    <property type="entry name" value="GLYCINE OXIDASE"/>
    <property type="match status" value="1"/>
</dbReference>
<accession>Z9JTK3</accession>
<evidence type="ECO:0000256" key="1">
    <source>
        <dbReference type="ARBA" id="ARBA00023002"/>
    </source>
</evidence>
<sequence length="373" mass="38689">MTAAPRTAVVLGGGALGTSVAIHLARAGVAVTLATSGALYDGASGRSLSWLNSAGDRSAAYHALRLCGIDRYRTLFAADPTRDWLRFPGGLWWTADDPGGAAETRARHDVETARGYASQLLTREDVARTVPDLDPEAAATASILNPGEGWVSLPHLVEHLAAELRGRGGEIRTGLGECALIVEDGRAVGVRDAAGSALRADAVVVACGAGTSAVMARAGVEIPDASPLSMLVTTEPADVRAPVLNTPRAAVRPNPGGTFCVDHDWYVDRILEHEDGRCTVDEAVVEELLAEASRLFAPGTRLRAAGWAAGRKPIPADGEPVLGAVSALPGCSVAFTHSGATLALIAGETVAHEVVTGRRHPLLAEFTPDRFAA</sequence>
<dbReference type="STRING" id="396014.BF93_16235"/>
<keyword evidence="1" id="KW-0560">Oxidoreductase</keyword>
<evidence type="ECO:0000313" key="4">
    <source>
        <dbReference type="Proteomes" id="UP000023067"/>
    </source>
</evidence>
<dbReference type="Gene3D" id="3.30.9.10">
    <property type="entry name" value="D-Amino Acid Oxidase, subunit A, domain 2"/>
    <property type="match status" value="1"/>
</dbReference>
<dbReference type="Proteomes" id="UP000023067">
    <property type="component" value="Unassembled WGS sequence"/>
</dbReference>
<dbReference type="EMBL" id="JDYK01000006">
    <property type="protein sequence ID" value="EWS81710.1"/>
    <property type="molecule type" value="Genomic_DNA"/>
</dbReference>
<protein>
    <submittedName>
        <fullName evidence="3">D-amino acid oxidase</fullName>
    </submittedName>
</protein>
<dbReference type="PATRIC" id="fig|396014.3.peg.1592"/>
<dbReference type="AlphaFoldDB" id="Z9JTK3"/>
<proteinExistence type="predicted"/>
<evidence type="ECO:0000259" key="2">
    <source>
        <dbReference type="Pfam" id="PF01266"/>
    </source>
</evidence>
<gene>
    <name evidence="3" type="ORF">BF93_16235</name>
</gene>
<dbReference type="SUPFAM" id="SSF51905">
    <property type="entry name" value="FAD/NAD(P)-binding domain"/>
    <property type="match status" value="1"/>
</dbReference>
<dbReference type="eggNOG" id="COG0665">
    <property type="taxonomic scope" value="Bacteria"/>
</dbReference>
<dbReference type="InterPro" id="IPR036188">
    <property type="entry name" value="FAD/NAD-bd_sf"/>
</dbReference>
<dbReference type="PANTHER" id="PTHR13847">
    <property type="entry name" value="SARCOSINE DEHYDROGENASE-RELATED"/>
    <property type="match status" value="1"/>
</dbReference>
<dbReference type="Gene3D" id="3.50.50.60">
    <property type="entry name" value="FAD/NAD(P)-binding domain"/>
    <property type="match status" value="1"/>
</dbReference>
<dbReference type="GO" id="GO:0005737">
    <property type="term" value="C:cytoplasm"/>
    <property type="evidence" value="ECO:0007669"/>
    <property type="project" value="TreeGrafter"/>
</dbReference>
<organism evidence="3 4">
    <name type="scientific">Brachybacterium phenoliresistens</name>
    <dbReference type="NCBI Taxonomy" id="396014"/>
    <lineage>
        <taxon>Bacteria</taxon>
        <taxon>Bacillati</taxon>
        <taxon>Actinomycetota</taxon>
        <taxon>Actinomycetes</taxon>
        <taxon>Micrococcales</taxon>
        <taxon>Dermabacteraceae</taxon>
        <taxon>Brachybacterium</taxon>
    </lineage>
</organism>
<evidence type="ECO:0000313" key="3">
    <source>
        <dbReference type="EMBL" id="EWS81710.1"/>
    </source>
</evidence>